<evidence type="ECO:0000256" key="1">
    <source>
        <dbReference type="ARBA" id="ARBA00000085"/>
    </source>
</evidence>
<name>A0A6L9S7Y5_9ACTN</name>
<keyword evidence="17" id="KW-1133">Transmembrane helix</keyword>
<comment type="caution">
    <text evidence="19">The sequence shown here is derived from an EMBL/GenBank/DDBJ whole genome shotgun (WGS) entry which is preliminary data.</text>
</comment>
<dbReference type="Proteomes" id="UP000475214">
    <property type="component" value="Unassembled WGS sequence"/>
</dbReference>
<dbReference type="InterPro" id="IPR011712">
    <property type="entry name" value="Sig_transdc_His_kin_sub3_dim/P"/>
</dbReference>
<evidence type="ECO:0000256" key="7">
    <source>
        <dbReference type="ARBA" id="ARBA00022490"/>
    </source>
</evidence>
<evidence type="ECO:0000256" key="10">
    <source>
        <dbReference type="ARBA" id="ARBA00022777"/>
    </source>
</evidence>
<dbReference type="GO" id="GO:0051539">
    <property type="term" value="F:4 iron, 4 sulfur cluster binding"/>
    <property type="evidence" value="ECO:0007669"/>
    <property type="project" value="UniProtKB-KW"/>
</dbReference>
<organism evidence="19 20">
    <name type="scientific">Phytoactinopolyspora halotolerans</name>
    <dbReference type="NCBI Taxonomy" id="1981512"/>
    <lineage>
        <taxon>Bacteria</taxon>
        <taxon>Bacillati</taxon>
        <taxon>Actinomycetota</taxon>
        <taxon>Actinomycetes</taxon>
        <taxon>Jiangellales</taxon>
        <taxon>Jiangellaceae</taxon>
        <taxon>Phytoactinopolyspora</taxon>
    </lineage>
</organism>
<feature type="transmembrane region" description="Helical" evidence="17">
    <location>
        <begin position="189"/>
        <end position="212"/>
    </location>
</feature>
<evidence type="ECO:0000256" key="15">
    <source>
        <dbReference type="ARBA" id="ARBA00030800"/>
    </source>
</evidence>
<protein>
    <recommendedName>
        <fullName evidence="5">Oxygen sensor histidine kinase NreB</fullName>
        <ecNumber evidence="4">2.7.13.3</ecNumber>
    </recommendedName>
    <alternativeName>
        <fullName evidence="15">Nitrogen regulation protein B</fullName>
    </alternativeName>
</protein>
<evidence type="ECO:0000256" key="16">
    <source>
        <dbReference type="SAM" id="Coils"/>
    </source>
</evidence>
<keyword evidence="8" id="KW-0808">Transferase</keyword>
<comment type="catalytic activity">
    <reaction evidence="1">
        <text>ATP + protein L-histidine = ADP + protein N-phospho-L-histidine.</text>
        <dbReference type="EC" id="2.7.13.3"/>
    </reaction>
</comment>
<dbReference type="PRINTS" id="PR00344">
    <property type="entry name" value="BCTRLSENSOR"/>
</dbReference>
<dbReference type="PANTHER" id="PTHR24421">
    <property type="entry name" value="NITRATE/NITRITE SENSOR PROTEIN NARX-RELATED"/>
    <property type="match status" value="1"/>
</dbReference>
<dbReference type="AlphaFoldDB" id="A0A6L9S7Y5"/>
<dbReference type="InterPro" id="IPR050482">
    <property type="entry name" value="Sensor_HK_TwoCompSys"/>
</dbReference>
<evidence type="ECO:0000256" key="8">
    <source>
        <dbReference type="ARBA" id="ARBA00022679"/>
    </source>
</evidence>
<keyword evidence="11" id="KW-0408">Iron</keyword>
<keyword evidence="10 19" id="KW-0418">Kinase</keyword>
<evidence type="ECO:0000256" key="13">
    <source>
        <dbReference type="ARBA" id="ARBA00023014"/>
    </source>
</evidence>
<dbReference type="GO" id="GO:0000155">
    <property type="term" value="F:phosphorelay sensor kinase activity"/>
    <property type="evidence" value="ECO:0007669"/>
    <property type="project" value="InterPro"/>
</dbReference>
<dbReference type="GO" id="GO:0005737">
    <property type="term" value="C:cytoplasm"/>
    <property type="evidence" value="ECO:0007669"/>
    <property type="project" value="UniProtKB-SubCell"/>
</dbReference>
<dbReference type="CDD" id="cd16917">
    <property type="entry name" value="HATPase_UhpB-NarQ-NarX-like"/>
    <property type="match status" value="1"/>
</dbReference>
<evidence type="ECO:0000256" key="9">
    <source>
        <dbReference type="ARBA" id="ARBA00022723"/>
    </source>
</evidence>
<dbReference type="GO" id="GO:0016020">
    <property type="term" value="C:membrane"/>
    <property type="evidence" value="ECO:0007669"/>
    <property type="project" value="InterPro"/>
</dbReference>
<accession>A0A6L9S7Y5</accession>
<evidence type="ECO:0000256" key="4">
    <source>
        <dbReference type="ARBA" id="ARBA00012438"/>
    </source>
</evidence>
<feature type="transmembrane region" description="Helical" evidence="17">
    <location>
        <begin position="85"/>
        <end position="104"/>
    </location>
</feature>
<reference evidence="19 20" key="1">
    <citation type="submission" date="2020-02" db="EMBL/GenBank/DDBJ databases">
        <authorList>
            <person name="Li X.-J."/>
            <person name="Han X.-M."/>
        </authorList>
    </citation>
    <scope>NUCLEOTIDE SEQUENCE [LARGE SCALE GENOMIC DNA]</scope>
    <source>
        <strain evidence="19 20">CCTCC AB 2017055</strain>
    </source>
</reference>
<sequence length="479" mass="51129">MVSSGNLSVQTVEYARIGSVGAPADRREPGDADIIGPLPRPASHTRPDDVACAGQHAQHGVAQHGAAQAVADGGMADFDRWWERILPFWHLLYVGLLSLAMLTTTVSGGTSWSQRWAILGVLAFMMAAYGLVGRHLFEGPGGWPAAGYLTVTWGGFYSIILIADGSTPAYFLLFAMFPQVWAFLTPRAAAVTSVIVTTGEALVELHVAGWGWEAAARYTPIAVMQAGLVLLVGLLMVGMVRQAERRATLIDELEATRSELAETERARGVLEERQRLAHEIHDTLAQGFTSILALSQAIEVALERRPEAVRDRLALLEETARENLAEARALIHALAPADLQQASLADAVRRVTERFAAETGVQVELSGDAVERLDDGEAMRLPMSREIVLLRTVQEALANVRKHAGATRVQVTLSLYGNGDGPASVTVSDDGHGFDPDSTDGGSGFGLIGMRARAQEVGGGLDVRSAPGAGATVRVHVSR</sequence>
<keyword evidence="12" id="KW-0902">Two-component regulatory system</keyword>
<dbReference type="InterPro" id="IPR003594">
    <property type="entry name" value="HATPase_dom"/>
</dbReference>
<dbReference type="InterPro" id="IPR036890">
    <property type="entry name" value="HATPase_C_sf"/>
</dbReference>
<evidence type="ECO:0000313" key="20">
    <source>
        <dbReference type="Proteomes" id="UP000475214"/>
    </source>
</evidence>
<keyword evidence="7" id="KW-0963">Cytoplasm</keyword>
<dbReference type="Pfam" id="PF02518">
    <property type="entry name" value="HATPase_c"/>
    <property type="match status" value="1"/>
</dbReference>
<feature type="transmembrane region" description="Helical" evidence="17">
    <location>
        <begin position="156"/>
        <end position="177"/>
    </location>
</feature>
<feature type="transmembrane region" description="Helical" evidence="17">
    <location>
        <begin position="218"/>
        <end position="240"/>
    </location>
</feature>
<evidence type="ECO:0000256" key="3">
    <source>
        <dbReference type="ARBA" id="ARBA00004496"/>
    </source>
</evidence>
<dbReference type="InterPro" id="IPR017205">
    <property type="entry name" value="Sig_transdc_His_kinase_ChrS"/>
</dbReference>
<evidence type="ECO:0000256" key="5">
    <source>
        <dbReference type="ARBA" id="ARBA00017322"/>
    </source>
</evidence>
<keyword evidence="20" id="KW-1185">Reference proteome</keyword>
<dbReference type="SMART" id="SM00387">
    <property type="entry name" value="HATPase_c"/>
    <property type="match status" value="1"/>
</dbReference>
<keyword evidence="17" id="KW-0472">Membrane</keyword>
<feature type="coiled-coil region" evidence="16">
    <location>
        <begin position="246"/>
        <end position="273"/>
    </location>
</feature>
<keyword evidence="16" id="KW-0175">Coiled coil</keyword>
<comment type="cofactor">
    <cofactor evidence="2">
        <name>[4Fe-4S] cluster</name>
        <dbReference type="ChEBI" id="CHEBI:49883"/>
    </cofactor>
</comment>
<dbReference type="EMBL" id="JAAGOA010000006">
    <property type="protein sequence ID" value="NEE00672.1"/>
    <property type="molecule type" value="Genomic_DNA"/>
</dbReference>
<evidence type="ECO:0000256" key="17">
    <source>
        <dbReference type="SAM" id="Phobius"/>
    </source>
</evidence>
<evidence type="ECO:0000313" key="19">
    <source>
        <dbReference type="EMBL" id="NEE00672.1"/>
    </source>
</evidence>
<evidence type="ECO:0000256" key="14">
    <source>
        <dbReference type="ARBA" id="ARBA00024827"/>
    </source>
</evidence>
<dbReference type="SUPFAM" id="SSF55874">
    <property type="entry name" value="ATPase domain of HSP90 chaperone/DNA topoisomerase II/histidine kinase"/>
    <property type="match status" value="1"/>
</dbReference>
<dbReference type="InterPro" id="IPR004358">
    <property type="entry name" value="Sig_transdc_His_kin-like_C"/>
</dbReference>
<feature type="transmembrane region" description="Helical" evidence="17">
    <location>
        <begin position="116"/>
        <end position="136"/>
    </location>
</feature>
<comment type="subcellular location">
    <subcellularLocation>
        <location evidence="3">Cytoplasm</location>
    </subcellularLocation>
</comment>
<keyword evidence="9" id="KW-0479">Metal-binding</keyword>
<evidence type="ECO:0000256" key="2">
    <source>
        <dbReference type="ARBA" id="ARBA00001966"/>
    </source>
</evidence>
<proteinExistence type="predicted"/>
<dbReference type="Gene3D" id="3.30.565.10">
    <property type="entry name" value="Histidine kinase-like ATPase, C-terminal domain"/>
    <property type="match status" value="1"/>
</dbReference>
<dbReference type="Gene3D" id="1.20.5.1930">
    <property type="match status" value="1"/>
</dbReference>
<evidence type="ECO:0000256" key="12">
    <source>
        <dbReference type="ARBA" id="ARBA00023012"/>
    </source>
</evidence>
<comment type="function">
    <text evidence="14">Member of the two-component regulatory system NreB/NreC involved in the control of dissimilatory nitrate/nitrite reduction in response to oxygen. NreB functions as a direct oxygen sensor histidine kinase which is autophosphorylated, in the absence of oxygen, probably at the conserved histidine residue, and transfers its phosphate group probably to a conserved aspartate residue of NreC. NreB/NreC activates the expression of the nitrate (narGHJI) and nitrite (nir) reductase operons, as well as the putative nitrate transporter gene narT.</text>
</comment>
<dbReference type="PROSITE" id="PS50109">
    <property type="entry name" value="HIS_KIN"/>
    <property type="match status" value="1"/>
</dbReference>
<keyword evidence="13" id="KW-0411">Iron-sulfur</keyword>
<evidence type="ECO:0000259" key="18">
    <source>
        <dbReference type="PROSITE" id="PS50109"/>
    </source>
</evidence>
<dbReference type="EC" id="2.7.13.3" evidence="4"/>
<dbReference type="Pfam" id="PF07730">
    <property type="entry name" value="HisKA_3"/>
    <property type="match status" value="1"/>
</dbReference>
<dbReference type="RefSeq" id="WP_163736774.1">
    <property type="nucleotide sequence ID" value="NZ_JAAGOA010000006.1"/>
</dbReference>
<keyword evidence="17" id="KW-0812">Transmembrane</keyword>
<evidence type="ECO:0000256" key="11">
    <source>
        <dbReference type="ARBA" id="ARBA00023004"/>
    </source>
</evidence>
<gene>
    <name evidence="19" type="ORF">G1H10_10880</name>
</gene>
<dbReference type="InterPro" id="IPR005467">
    <property type="entry name" value="His_kinase_dom"/>
</dbReference>
<dbReference type="GO" id="GO:0046983">
    <property type="term" value="F:protein dimerization activity"/>
    <property type="evidence" value="ECO:0007669"/>
    <property type="project" value="InterPro"/>
</dbReference>
<dbReference type="GO" id="GO:0046872">
    <property type="term" value="F:metal ion binding"/>
    <property type="evidence" value="ECO:0007669"/>
    <property type="project" value="UniProtKB-KW"/>
</dbReference>
<evidence type="ECO:0000256" key="6">
    <source>
        <dbReference type="ARBA" id="ARBA00022485"/>
    </source>
</evidence>
<keyword evidence="6" id="KW-0004">4Fe-4S</keyword>
<dbReference type="PIRSF" id="PIRSF037434">
    <property type="entry name" value="STHK_ChrS"/>
    <property type="match status" value="1"/>
</dbReference>
<feature type="domain" description="Histidine kinase" evidence="18">
    <location>
        <begin position="275"/>
        <end position="479"/>
    </location>
</feature>